<dbReference type="Proteomes" id="UP000579647">
    <property type="component" value="Unassembled WGS sequence"/>
</dbReference>
<dbReference type="InterPro" id="IPR004027">
    <property type="entry name" value="SEC_C_motif"/>
</dbReference>
<dbReference type="EMBL" id="JACHDO010000001">
    <property type="protein sequence ID" value="MBB5489571.1"/>
    <property type="molecule type" value="Genomic_DNA"/>
</dbReference>
<keyword evidence="3" id="KW-1185">Reference proteome</keyword>
<dbReference type="SUPFAM" id="SSF103642">
    <property type="entry name" value="Sec-C motif"/>
    <property type="match status" value="1"/>
</dbReference>
<name>A0A840W936_9ACTN</name>
<gene>
    <name evidence="2" type="ORF">HNR07_000708</name>
</gene>
<protein>
    <recommendedName>
        <fullName evidence="4">SEC-C motif-containing protein</fullName>
    </recommendedName>
</protein>
<dbReference type="AlphaFoldDB" id="A0A840W936"/>
<proteinExistence type="predicted"/>
<evidence type="ECO:0008006" key="4">
    <source>
        <dbReference type="Google" id="ProtNLM"/>
    </source>
</evidence>
<sequence length="252" mass="26922">MTDISPAPAAVPQPLWDAVRGLDLPKQHLRDLTSFPEEAGEILLDAVDALRERDVGAARTLAEALREHAPQPGHRQFATNQLAAMLRAEGRTEESDALLEELMRPGLERGVALLLAEDLAGQGAYDKALHCYNVVCRGILAEPPETVAELNRLGLMPLLGRARMRELLGMTPDAHDLATRSTDAYLPPLENLADLQGGGPNGSAPQRAFPGEIPARTGPGERSTPPPPGRNEPCSCGSGRKSKKCCGSPLAR</sequence>
<evidence type="ECO:0000313" key="3">
    <source>
        <dbReference type="Proteomes" id="UP000579647"/>
    </source>
</evidence>
<comment type="caution">
    <text evidence="2">The sequence shown here is derived from an EMBL/GenBank/DDBJ whole genome shotgun (WGS) entry which is preliminary data.</text>
</comment>
<dbReference type="Pfam" id="PF02810">
    <property type="entry name" value="SEC-C"/>
    <property type="match status" value="1"/>
</dbReference>
<organism evidence="2 3">
    <name type="scientific">Nocardiopsis metallicus</name>
    <dbReference type="NCBI Taxonomy" id="179819"/>
    <lineage>
        <taxon>Bacteria</taxon>
        <taxon>Bacillati</taxon>
        <taxon>Actinomycetota</taxon>
        <taxon>Actinomycetes</taxon>
        <taxon>Streptosporangiales</taxon>
        <taxon>Nocardiopsidaceae</taxon>
        <taxon>Nocardiopsis</taxon>
    </lineage>
</organism>
<dbReference type="RefSeq" id="WP_184361849.1">
    <property type="nucleotide sequence ID" value="NZ_BAAAKM010000107.1"/>
</dbReference>
<evidence type="ECO:0000256" key="1">
    <source>
        <dbReference type="SAM" id="MobiDB-lite"/>
    </source>
</evidence>
<reference evidence="2 3" key="1">
    <citation type="submission" date="2020-08" db="EMBL/GenBank/DDBJ databases">
        <title>Sequencing the genomes of 1000 actinobacteria strains.</title>
        <authorList>
            <person name="Klenk H.-P."/>
        </authorList>
    </citation>
    <scope>NUCLEOTIDE SEQUENCE [LARGE SCALE GENOMIC DNA]</scope>
    <source>
        <strain evidence="2 3">DSM 44598</strain>
    </source>
</reference>
<accession>A0A840W936</accession>
<feature type="region of interest" description="Disordered" evidence="1">
    <location>
        <begin position="190"/>
        <end position="252"/>
    </location>
</feature>
<dbReference type="Gene3D" id="3.10.450.50">
    <property type="match status" value="1"/>
</dbReference>
<evidence type="ECO:0000313" key="2">
    <source>
        <dbReference type="EMBL" id="MBB5489571.1"/>
    </source>
</evidence>